<evidence type="ECO:0000313" key="1">
    <source>
        <dbReference type="EMBL" id="MBB4077332.1"/>
    </source>
</evidence>
<feature type="non-terminal residue" evidence="1">
    <location>
        <position position="44"/>
    </location>
</feature>
<name>A0A840E0P4_9HYPH</name>
<organism evidence="1 2">
    <name type="scientific">Bartonella fuyuanensis</name>
    <dbReference type="NCBI Taxonomy" id="1460968"/>
    <lineage>
        <taxon>Bacteria</taxon>
        <taxon>Pseudomonadati</taxon>
        <taxon>Pseudomonadota</taxon>
        <taxon>Alphaproteobacteria</taxon>
        <taxon>Hyphomicrobiales</taxon>
        <taxon>Bartonellaceae</taxon>
        <taxon>Bartonella</taxon>
    </lineage>
</organism>
<accession>A0A840E0P4</accession>
<reference evidence="1 2" key="1">
    <citation type="submission" date="2020-08" db="EMBL/GenBank/DDBJ databases">
        <title>Genomic Encyclopedia of Type Strains, Phase IV (KMG-IV): sequencing the most valuable type-strain genomes for metagenomic binning, comparative biology and taxonomic classification.</title>
        <authorList>
            <person name="Goeker M."/>
        </authorList>
    </citation>
    <scope>NUCLEOTIDE SEQUENCE [LARGE SCALE GENOMIC DNA]</scope>
    <source>
        <strain evidence="1 2">DSM 100694</strain>
    </source>
</reference>
<dbReference type="AlphaFoldDB" id="A0A840E0P4"/>
<protein>
    <submittedName>
        <fullName evidence="1">Uncharacterized protein</fullName>
    </submittedName>
</protein>
<proteinExistence type="predicted"/>
<dbReference type="EMBL" id="JACIFE010000051">
    <property type="protein sequence ID" value="MBB4077332.1"/>
    <property type="molecule type" value="Genomic_DNA"/>
</dbReference>
<keyword evidence="2" id="KW-1185">Reference proteome</keyword>
<sequence>MGDTFAHYHLPDRIVGIGYGVKNYGESGKEFLLSADLTTAAYCL</sequence>
<gene>
    <name evidence="1" type="ORF">GGR08_001663</name>
</gene>
<comment type="caution">
    <text evidence="1">The sequence shown here is derived from an EMBL/GenBank/DDBJ whole genome shotgun (WGS) entry which is preliminary data.</text>
</comment>
<evidence type="ECO:0000313" key="2">
    <source>
        <dbReference type="Proteomes" id="UP000585970"/>
    </source>
</evidence>
<dbReference type="Proteomes" id="UP000585970">
    <property type="component" value="Unassembled WGS sequence"/>
</dbReference>